<gene>
    <name evidence="7" type="ORF">E4M00_14655</name>
</gene>
<dbReference type="SUPFAM" id="SSF53383">
    <property type="entry name" value="PLP-dependent transferases"/>
    <property type="match status" value="1"/>
</dbReference>
<accession>A0A4Y9QT23</accession>
<sequence>MSESWANSGLDLHLDLGRTRRAASVEAAIRAAILDGRLAPGSRLPPSRSLAADLGIARNSIADVYGRLVAEGWLESRVGSGTWVSDRRVIAPERSRVGTDSAFALDLRGGLSDASGFPRSEWSAATRRALARADAVSFGYGDPAGHESLRTSLATYLGRARGVWAEPDRVVVMHGFGELLAVVGRALVARGSRRIGVEAYGHERHRRILSAAGLDVVPLGIDAEGADVTRLDQLGIDALLLTPAHQFPTGVPLSPSRRVEVVRWAERSNGLVIEDDYDGEFRFDGRTIGALQALAPERIVYAGTASKSLAPAVGLAWAVVPPDLRAGVLEQRLLLGSSVDSLAQLSLAEFIDGNQYDRHLRSLRSMYRERRRHLEEVLGRRLPGFAVTGMAAGLHCLLELPPGVEEADVEREAAERGLRVEGMARYLAPGAAPSAVRALVLGFGAPPPHRYDEALGIIAEAVVAATRSPR</sequence>
<evidence type="ECO:0000256" key="3">
    <source>
        <dbReference type="ARBA" id="ARBA00023015"/>
    </source>
</evidence>
<evidence type="ECO:0000313" key="7">
    <source>
        <dbReference type="EMBL" id="TFV95290.1"/>
    </source>
</evidence>
<comment type="caution">
    <text evidence="7">The sequence shown here is derived from an EMBL/GenBank/DDBJ whole genome shotgun (WGS) entry which is preliminary data.</text>
</comment>
<keyword evidence="7" id="KW-0808">Transferase</keyword>
<dbReference type="GO" id="GO:0008483">
    <property type="term" value="F:transaminase activity"/>
    <property type="evidence" value="ECO:0007669"/>
    <property type="project" value="UniProtKB-KW"/>
</dbReference>
<dbReference type="SUPFAM" id="SSF46785">
    <property type="entry name" value="Winged helix' DNA-binding domain"/>
    <property type="match status" value="1"/>
</dbReference>
<keyword evidence="7" id="KW-0032">Aminotransferase</keyword>
<comment type="similarity">
    <text evidence="1">In the C-terminal section; belongs to the class-I pyridoxal-phosphate-dependent aminotransferase family.</text>
</comment>
<dbReference type="PROSITE" id="PS50949">
    <property type="entry name" value="HTH_GNTR"/>
    <property type="match status" value="1"/>
</dbReference>
<reference evidence="7 8" key="1">
    <citation type="journal article" date="2018" name="J. Microbiol.">
        <title>Leifsonia flava sp. nov., a novel actinobacterium isolated from the rhizosphere of Aquilegia viridiflora.</title>
        <authorList>
            <person name="Cai Y."/>
            <person name="Tao W.Z."/>
            <person name="Ma Y.J."/>
            <person name="Cheng J."/>
            <person name="Zhang M.Y."/>
            <person name="Zhang Y.X."/>
        </authorList>
    </citation>
    <scope>NUCLEOTIDE SEQUENCE [LARGE SCALE GENOMIC DNA]</scope>
    <source>
        <strain evidence="7 8">SYP-B2174</strain>
    </source>
</reference>
<dbReference type="PANTHER" id="PTHR46577">
    <property type="entry name" value="HTH-TYPE TRANSCRIPTIONAL REGULATORY PROTEIN GABR"/>
    <property type="match status" value="1"/>
</dbReference>
<protein>
    <submittedName>
        <fullName evidence="7">PLP-dependent aminotransferase family protein</fullName>
    </submittedName>
</protein>
<dbReference type="Gene3D" id="1.10.10.10">
    <property type="entry name" value="Winged helix-like DNA-binding domain superfamily/Winged helix DNA-binding domain"/>
    <property type="match status" value="1"/>
</dbReference>
<evidence type="ECO:0000256" key="1">
    <source>
        <dbReference type="ARBA" id="ARBA00005384"/>
    </source>
</evidence>
<dbReference type="InterPro" id="IPR036388">
    <property type="entry name" value="WH-like_DNA-bd_sf"/>
</dbReference>
<dbReference type="CDD" id="cd00609">
    <property type="entry name" value="AAT_like"/>
    <property type="match status" value="1"/>
</dbReference>
<evidence type="ECO:0000259" key="6">
    <source>
        <dbReference type="PROSITE" id="PS50949"/>
    </source>
</evidence>
<organism evidence="7 8">
    <name type="scientific">Orlajensenia leifsoniae</name>
    <dbReference type="NCBI Taxonomy" id="2561933"/>
    <lineage>
        <taxon>Bacteria</taxon>
        <taxon>Bacillati</taxon>
        <taxon>Actinomycetota</taxon>
        <taxon>Actinomycetes</taxon>
        <taxon>Micrococcales</taxon>
        <taxon>Microbacteriaceae</taxon>
        <taxon>Orlajensenia</taxon>
    </lineage>
</organism>
<keyword evidence="2" id="KW-0663">Pyridoxal phosphate</keyword>
<keyword evidence="4" id="KW-0238">DNA-binding</keyword>
<dbReference type="CDD" id="cd07377">
    <property type="entry name" value="WHTH_GntR"/>
    <property type="match status" value="1"/>
</dbReference>
<dbReference type="SMART" id="SM00345">
    <property type="entry name" value="HTH_GNTR"/>
    <property type="match status" value="1"/>
</dbReference>
<dbReference type="InterPro" id="IPR015421">
    <property type="entry name" value="PyrdxlP-dep_Trfase_major"/>
</dbReference>
<dbReference type="GO" id="GO:0030170">
    <property type="term" value="F:pyridoxal phosphate binding"/>
    <property type="evidence" value="ECO:0007669"/>
    <property type="project" value="InterPro"/>
</dbReference>
<dbReference type="GO" id="GO:0003677">
    <property type="term" value="F:DNA binding"/>
    <property type="evidence" value="ECO:0007669"/>
    <property type="project" value="UniProtKB-KW"/>
</dbReference>
<keyword evidence="3" id="KW-0805">Transcription regulation</keyword>
<dbReference type="InterPro" id="IPR015424">
    <property type="entry name" value="PyrdxlP-dep_Trfase"/>
</dbReference>
<dbReference type="InterPro" id="IPR051446">
    <property type="entry name" value="HTH_trans_reg/aminotransferase"/>
</dbReference>
<name>A0A4Y9QT23_9MICO</name>
<dbReference type="InterPro" id="IPR036390">
    <property type="entry name" value="WH_DNA-bd_sf"/>
</dbReference>
<evidence type="ECO:0000256" key="2">
    <source>
        <dbReference type="ARBA" id="ARBA00022898"/>
    </source>
</evidence>
<dbReference type="Pfam" id="PF00392">
    <property type="entry name" value="GntR"/>
    <property type="match status" value="1"/>
</dbReference>
<dbReference type="InterPro" id="IPR004839">
    <property type="entry name" value="Aminotransferase_I/II_large"/>
</dbReference>
<dbReference type="PANTHER" id="PTHR46577:SF1">
    <property type="entry name" value="HTH-TYPE TRANSCRIPTIONAL REGULATORY PROTEIN GABR"/>
    <property type="match status" value="1"/>
</dbReference>
<evidence type="ECO:0000256" key="4">
    <source>
        <dbReference type="ARBA" id="ARBA00023125"/>
    </source>
</evidence>
<evidence type="ECO:0000256" key="5">
    <source>
        <dbReference type="ARBA" id="ARBA00023163"/>
    </source>
</evidence>
<dbReference type="Pfam" id="PF00155">
    <property type="entry name" value="Aminotran_1_2"/>
    <property type="match status" value="1"/>
</dbReference>
<dbReference type="InterPro" id="IPR000524">
    <property type="entry name" value="Tscrpt_reg_HTH_GntR"/>
</dbReference>
<keyword evidence="8" id="KW-1185">Reference proteome</keyword>
<dbReference type="RefSeq" id="WP_135121236.1">
    <property type="nucleotide sequence ID" value="NZ_SPQZ01000006.1"/>
</dbReference>
<feature type="domain" description="HTH gntR-type" evidence="6">
    <location>
        <begin position="19"/>
        <end position="87"/>
    </location>
</feature>
<keyword evidence="5" id="KW-0804">Transcription</keyword>
<dbReference type="Proteomes" id="UP000298127">
    <property type="component" value="Unassembled WGS sequence"/>
</dbReference>
<dbReference type="Gene3D" id="3.40.640.10">
    <property type="entry name" value="Type I PLP-dependent aspartate aminotransferase-like (Major domain)"/>
    <property type="match status" value="1"/>
</dbReference>
<evidence type="ECO:0000313" key="8">
    <source>
        <dbReference type="Proteomes" id="UP000298127"/>
    </source>
</evidence>
<dbReference type="EMBL" id="SPQZ01000006">
    <property type="protein sequence ID" value="TFV95290.1"/>
    <property type="molecule type" value="Genomic_DNA"/>
</dbReference>
<proteinExistence type="inferred from homology"/>
<dbReference type="AlphaFoldDB" id="A0A4Y9QT23"/>
<dbReference type="GO" id="GO:0003700">
    <property type="term" value="F:DNA-binding transcription factor activity"/>
    <property type="evidence" value="ECO:0007669"/>
    <property type="project" value="InterPro"/>
</dbReference>